<dbReference type="Proteomes" id="UP000214646">
    <property type="component" value="Unassembled WGS sequence"/>
</dbReference>
<evidence type="ECO:0000313" key="1">
    <source>
        <dbReference type="EMBL" id="OWK41597.1"/>
    </source>
</evidence>
<name>A0A225DZQ0_9BACT</name>
<dbReference type="OrthoDB" id="256261at2"/>
<gene>
    <name evidence="1" type="ORF">FRUB_03675</name>
</gene>
<reference evidence="2" key="1">
    <citation type="submission" date="2017-06" db="EMBL/GenBank/DDBJ databases">
        <title>Genome analysis of Fimbriiglobus ruber SP5, the first member of the order Planctomycetales with confirmed chitinolytic capability.</title>
        <authorList>
            <person name="Ravin N.V."/>
            <person name="Rakitin A.L."/>
            <person name="Ivanova A.A."/>
            <person name="Beletsky A.V."/>
            <person name="Kulichevskaya I.S."/>
            <person name="Mardanov A.V."/>
            <person name="Dedysh S.N."/>
        </authorList>
    </citation>
    <scope>NUCLEOTIDE SEQUENCE [LARGE SCALE GENOMIC DNA]</scope>
    <source>
        <strain evidence="2">SP5</strain>
    </source>
</reference>
<keyword evidence="2" id="KW-1185">Reference proteome</keyword>
<protein>
    <submittedName>
        <fullName evidence="1">Uncharacterized protein</fullName>
    </submittedName>
</protein>
<organism evidence="1 2">
    <name type="scientific">Fimbriiglobus ruber</name>
    <dbReference type="NCBI Taxonomy" id="1908690"/>
    <lineage>
        <taxon>Bacteria</taxon>
        <taxon>Pseudomonadati</taxon>
        <taxon>Planctomycetota</taxon>
        <taxon>Planctomycetia</taxon>
        <taxon>Gemmatales</taxon>
        <taxon>Gemmataceae</taxon>
        <taxon>Fimbriiglobus</taxon>
    </lineage>
</organism>
<comment type="caution">
    <text evidence="1">The sequence shown here is derived from an EMBL/GenBank/DDBJ whole genome shotgun (WGS) entry which is preliminary data.</text>
</comment>
<proteinExistence type="predicted"/>
<dbReference type="AlphaFoldDB" id="A0A225DZQ0"/>
<evidence type="ECO:0000313" key="2">
    <source>
        <dbReference type="Proteomes" id="UP000214646"/>
    </source>
</evidence>
<dbReference type="EMBL" id="NIDE01000005">
    <property type="protein sequence ID" value="OWK41597.1"/>
    <property type="molecule type" value="Genomic_DNA"/>
</dbReference>
<dbReference type="RefSeq" id="WP_088254885.1">
    <property type="nucleotide sequence ID" value="NZ_NIDE01000005.1"/>
</dbReference>
<sequence>MHAPAPAVFHRTPTRPSRAGGAVAYWAGLPFRWAYQMAHNGLAIARVIDITQVRPLPAGLIGPDHPWVTGLNPDTGEPVWEQNVVFRTPRGSDAADFPADADVIGKTGRLLADRVARSAVVPEIPVGPRRRMPHAINYMHGTSHYNSGIFVFTDFREAFSYFTDPRFRAEVVRFVRAERREVLVLFRQREYSPREFAYFVCCLRTLFAWNCNANGPKDRVLWGNKAPFAAANLLTGNWARDVYALKRPGGASAVVRPPVKAGEYFQGEYGGGRPHALWPEKLLAWGTYWRIRLRGAKGGMFFVDRREVYADEIARRAKLGLPDEPIARL</sequence>
<accession>A0A225DZQ0</accession>